<dbReference type="Proteomes" id="UP000000378">
    <property type="component" value="Chromosome"/>
</dbReference>
<dbReference type="eggNOG" id="ENOG5032USY">
    <property type="taxonomic scope" value="Bacteria"/>
</dbReference>
<organism evidence="1 2">
    <name type="scientific">Syntrophothermus lipocalidus (strain DSM 12680 / TGB-C1)</name>
    <dbReference type="NCBI Taxonomy" id="643648"/>
    <lineage>
        <taxon>Bacteria</taxon>
        <taxon>Bacillati</taxon>
        <taxon>Bacillota</taxon>
        <taxon>Clostridia</taxon>
        <taxon>Eubacteriales</taxon>
        <taxon>Syntrophomonadaceae</taxon>
        <taxon>Syntrophothermus</taxon>
    </lineage>
</organism>
<proteinExistence type="predicted"/>
<dbReference type="STRING" id="643648.Slip_1255"/>
<gene>
    <name evidence="1" type="ordered locus">Slip_1255</name>
</gene>
<dbReference type="InterPro" id="IPR035185">
    <property type="entry name" value="DUF5305"/>
</dbReference>
<dbReference type="OrthoDB" id="1952037at2"/>
<evidence type="ECO:0000313" key="2">
    <source>
        <dbReference type="Proteomes" id="UP000000378"/>
    </source>
</evidence>
<dbReference type="KEGG" id="slp:Slip_1255"/>
<evidence type="ECO:0008006" key="3">
    <source>
        <dbReference type="Google" id="ProtNLM"/>
    </source>
</evidence>
<evidence type="ECO:0000313" key="1">
    <source>
        <dbReference type="EMBL" id="ADI02027.1"/>
    </source>
</evidence>
<dbReference type="RefSeq" id="WP_013175429.1">
    <property type="nucleotide sequence ID" value="NC_014220.1"/>
</dbReference>
<reference evidence="2" key="1">
    <citation type="journal article" date="2010" name="Stand. Genomic Sci.">
        <title>Complete genome sequence of Syntrophothermus lipocalidus type strain (TGB-C1T).</title>
        <authorList>
            <consortium name="US DOE Joint Genome Institute (JGI-PGF)"/>
            <person name="Djao O."/>
            <person name="Zhang X."/>
            <person name="Lucas S."/>
            <person name="Lapidus A."/>
            <person name="Glavina Del Rio T."/>
            <person name="Nolan M."/>
            <person name="Tice H."/>
            <person name="Cheng J."/>
            <person name="Han C."/>
            <person name="Tapia R."/>
            <person name="Goodwin L."/>
            <person name="Pitluck S."/>
            <person name="Liolios K."/>
            <person name="Ivanova N."/>
            <person name="Mavromatis K."/>
            <person name="Mikhailova N."/>
            <person name="Ovchinnikova G."/>
            <person name="Pati A."/>
            <person name="Brambilla E."/>
            <person name="Chen A."/>
            <person name="Palaniappan K."/>
            <person name="Land M."/>
            <person name="Hauser L."/>
            <person name="Chang Y."/>
            <person name="Jeffries C."/>
            <person name="Rohde M."/>
            <person name="Sikorski J."/>
            <person name="Spring S."/>
            <person name="Goker M."/>
            <person name="Detter J."/>
            <person name="Woyke T."/>
            <person name="Bristow J."/>
            <person name="Eisen J."/>
            <person name="Markowitz V."/>
            <person name="Hugenholtz P."/>
            <person name="Kyrpides N."/>
            <person name="Klenk H."/>
        </authorList>
    </citation>
    <scope>NUCLEOTIDE SEQUENCE [LARGE SCALE GENOMIC DNA]</scope>
    <source>
        <strain evidence="2">DSM 12680 / TGB-C1</strain>
    </source>
</reference>
<name>D7CMU2_SYNLT</name>
<dbReference type="EMBL" id="CP002048">
    <property type="protein sequence ID" value="ADI02027.1"/>
    <property type="molecule type" value="Genomic_DNA"/>
</dbReference>
<keyword evidence="2" id="KW-1185">Reference proteome</keyword>
<dbReference type="HOGENOM" id="CLU_741730_0_0_9"/>
<dbReference type="AlphaFoldDB" id="D7CMU2"/>
<accession>D7CMU2</accession>
<sequence>MRINKIEIESKMRRVIIFTLSLLVVGAGVYCIFAWNRPDHVVEPRPVYSYSQEGKLSYNVILKANSVFPTTVMGPGKTYFAKLVQSIPVVYSYRFTGDKPASMEATYSMVAVVDAPKMWSKEFVLIPPTKVQAEGKELSFVKTIDLNLDTYNQFLKSVNQELGVSAREPRLVLKGEVLMKAVSSEGIINGSVNPRMVIPLTSGDFQISGSLTDSKPGTLKIKERVIDQGALVARKISVIALGFLVLVLLGTVLLTSSRIKPVDEVTRSVQMIIKKFSDRLIKREDVLVLPQGVTEIALSSVKELEAVADEISKPVIFGFDYKGVYVFCLIDGRVAYTYRVVASEKAVPHQLSEPLKKQVPNTVLSGKTTSWKEGTL</sequence>
<reference evidence="1 2" key="2">
    <citation type="journal article" date="2010" name="Stand. Genomic Sci.">
        <title>Complete genome sequence of Syntrophothermus lipocalidus type strain (TGB-C1).</title>
        <authorList>
            <person name="Djao O.D."/>
            <person name="Zhang X."/>
            <person name="Lucas S."/>
            <person name="Lapidus A."/>
            <person name="Del Rio T.G."/>
            <person name="Nolan M."/>
            <person name="Tice H."/>
            <person name="Cheng J.F."/>
            <person name="Han C."/>
            <person name="Tapia R."/>
            <person name="Goodwin L."/>
            <person name="Pitluck S."/>
            <person name="Liolios K."/>
            <person name="Ivanova N."/>
            <person name="Mavromatis K."/>
            <person name="Mikhailova N."/>
            <person name="Ovchinnikova G."/>
            <person name="Pati A."/>
            <person name="Brambilla E."/>
            <person name="Chen A."/>
            <person name="Palaniappan K."/>
            <person name="Land M."/>
            <person name="Hauser L."/>
            <person name="Chang Y.J."/>
            <person name="Jeffries C.D."/>
            <person name="Rohde M."/>
            <person name="Sikorski J."/>
            <person name="Spring S."/>
            <person name="Goker M."/>
            <person name="Detter J.C."/>
            <person name="Woyke T."/>
            <person name="Bristow J."/>
            <person name="Eisen J.A."/>
            <person name="Markowitz V."/>
            <person name="Hugenholtz P."/>
            <person name="Kyrpides N.C."/>
            <person name="Klenk H.P."/>
        </authorList>
    </citation>
    <scope>NUCLEOTIDE SEQUENCE [LARGE SCALE GENOMIC DNA]</scope>
    <source>
        <strain evidence="2">DSM 12680 / TGB-C1</strain>
    </source>
</reference>
<protein>
    <recommendedName>
        <fullName evidence="3">DUF5305 domain-containing protein</fullName>
    </recommendedName>
</protein>
<dbReference type="Pfam" id="PF17231">
    <property type="entry name" value="DUF5305"/>
    <property type="match status" value="1"/>
</dbReference>